<keyword evidence="2" id="KW-0328">Glycosyltransferase</keyword>
<dbReference type="CDD" id="cd00761">
    <property type="entry name" value="Glyco_tranf_GTA_type"/>
    <property type="match status" value="1"/>
</dbReference>
<evidence type="ECO:0000313" key="3">
    <source>
        <dbReference type="Proteomes" id="UP000662618"/>
    </source>
</evidence>
<dbReference type="EMBL" id="CAJIMS010000001">
    <property type="protein sequence ID" value="CAD7811194.1"/>
    <property type="molecule type" value="Genomic_DNA"/>
</dbReference>
<evidence type="ECO:0000259" key="1">
    <source>
        <dbReference type="Pfam" id="PF00535"/>
    </source>
</evidence>
<dbReference type="PANTHER" id="PTHR22916">
    <property type="entry name" value="GLYCOSYLTRANSFERASE"/>
    <property type="match status" value="1"/>
</dbReference>
<name>A0A9N8QV76_9FLAO</name>
<gene>
    <name evidence="2" type="primary">pglI</name>
    <name evidence="2" type="ORF">CHRY9390_02316</name>
</gene>
<dbReference type="InterPro" id="IPR029044">
    <property type="entry name" value="Nucleotide-diphossugar_trans"/>
</dbReference>
<dbReference type="AlphaFoldDB" id="A0A9N8QV76"/>
<organism evidence="2 3">
    <name type="scientific">Chryseobacterium aquaeductus</name>
    <dbReference type="NCBI Taxonomy" id="2675056"/>
    <lineage>
        <taxon>Bacteria</taxon>
        <taxon>Pseudomonadati</taxon>
        <taxon>Bacteroidota</taxon>
        <taxon>Flavobacteriia</taxon>
        <taxon>Flavobacteriales</taxon>
        <taxon>Weeksellaceae</taxon>
        <taxon>Chryseobacterium group</taxon>
        <taxon>Chryseobacterium</taxon>
    </lineage>
</organism>
<protein>
    <submittedName>
        <fullName evidence="2">GalNAc(5)-diNAcBac-PP-undecaprenol beta-1,3-glucosyltransferase</fullName>
        <ecNumber evidence="2">2.4.1.293</ecNumber>
    </submittedName>
</protein>
<dbReference type="SUPFAM" id="SSF53448">
    <property type="entry name" value="Nucleotide-diphospho-sugar transferases"/>
    <property type="match status" value="1"/>
</dbReference>
<keyword evidence="2" id="KW-0808">Transferase</keyword>
<keyword evidence="3" id="KW-1185">Reference proteome</keyword>
<dbReference type="GO" id="GO:0016758">
    <property type="term" value="F:hexosyltransferase activity"/>
    <property type="evidence" value="ECO:0007669"/>
    <property type="project" value="UniProtKB-ARBA"/>
</dbReference>
<dbReference type="Gene3D" id="3.90.550.10">
    <property type="entry name" value="Spore Coat Polysaccharide Biosynthesis Protein SpsA, Chain A"/>
    <property type="match status" value="1"/>
</dbReference>
<dbReference type="Pfam" id="PF00535">
    <property type="entry name" value="Glycos_transf_2"/>
    <property type="match status" value="1"/>
</dbReference>
<dbReference type="RefSeq" id="WP_162088596.1">
    <property type="nucleotide sequence ID" value="NZ_CAJIMS010000001.1"/>
</dbReference>
<dbReference type="Proteomes" id="UP000662618">
    <property type="component" value="Unassembled WGS sequence"/>
</dbReference>
<dbReference type="InterPro" id="IPR001173">
    <property type="entry name" value="Glyco_trans_2-like"/>
</dbReference>
<evidence type="ECO:0000313" key="2">
    <source>
        <dbReference type="EMBL" id="CAD7811194.1"/>
    </source>
</evidence>
<sequence length="377" mass="43004">MKPLLSIAIATKDREKYCIQSIQSILSLEYKNIEITLSDNSATTQVRDFVDKLQSDQIVYRYDNSAVSSIENFNRAVELTTGEYVMLIGDDDTILPKAIEMAQWAKNNNVDSVCSKETIIYYWPKALEKYPDGAVIIPKTTNNLKKINVKNELITLLKSGLQNYLLYSLPKTYHGLVKRNVLEEIKRRTGHFYGGLSPDLYSAVAVACVGTSHYQIGEPLSVAGVCATSTTADNVTGKHSGTLENIPHLRHRTGYVFDKRIPKYYSVNTIWAESGLKALEELKEFELLKQFNMFYLLAQGKIHNNKFIPEIIKIETEKMLSENNIDTFQYKIQNAKALSIIFYRKFFSILKAKMNKDNLTIIENVSDIQKIFELYKS</sequence>
<reference evidence="2" key="1">
    <citation type="submission" date="2020-12" db="EMBL/GenBank/DDBJ databases">
        <authorList>
            <person name="Rodrigo-Torres L."/>
            <person name="Arahal R. D."/>
            <person name="Lucena T."/>
        </authorList>
    </citation>
    <scope>NUCLEOTIDE SEQUENCE</scope>
    <source>
        <strain evidence="2">CECT 9390</strain>
    </source>
</reference>
<proteinExistence type="predicted"/>
<accession>A0A9N8QV76</accession>
<comment type="caution">
    <text evidence="2">The sequence shown here is derived from an EMBL/GenBank/DDBJ whole genome shotgun (WGS) entry which is preliminary data.</text>
</comment>
<feature type="domain" description="Glycosyltransferase 2-like" evidence="1">
    <location>
        <begin position="6"/>
        <end position="115"/>
    </location>
</feature>
<dbReference type="EC" id="2.4.1.293" evidence="2"/>
<dbReference type="PANTHER" id="PTHR22916:SF3">
    <property type="entry name" value="UDP-GLCNAC:BETAGAL BETA-1,3-N-ACETYLGLUCOSAMINYLTRANSFERASE-LIKE PROTEIN 1"/>
    <property type="match status" value="1"/>
</dbReference>